<dbReference type="Proteomes" id="UP001320831">
    <property type="component" value="Unassembled WGS sequence"/>
</dbReference>
<keyword evidence="3" id="KW-0788">Thiol protease</keyword>
<keyword evidence="1 6" id="KW-0645">Protease</keyword>
<dbReference type="InterPro" id="IPR038765">
    <property type="entry name" value="Papain-like_cys_pep_sf"/>
</dbReference>
<dbReference type="Pfam" id="PF03543">
    <property type="entry name" value="Peptidase_C58"/>
    <property type="match status" value="1"/>
</dbReference>
<dbReference type="GO" id="GO:0006508">
    <property type="term" value="P:proteolysis"/>
    <property type="evidence" value="ECO:0007669"/>
    <property type="project" value="UniProtKB-KW"/>
</dbReference>
<dbReference type="InterPro" id="IPR006473">
    <property type="entry name" value="Peptidase_C58_Yopt"/>
</dbReference>
<evidence type="ECO:0000256" key="1">
    <source>
        <dbReference type="ARBA" id="ARBA00022670"/>
    </source>
</evidence>
<name>A0ABT2LH48_9HYPH</name>
<evidence type="ECO:0000256" key="3">
    <source>
        <dbReference type="ARBA" id="ARBA00022807"/>
    </source>
</evidence>
<keyword evidence="2" id="KW-0378">Hydrolase</keyword>
<feature type="region of interest" description="Disordered" evidence="4">
    <location>
        <begin position="1"/>
        <end position="47"/>
    </location>
</feature>
<protein>
    <submittedName>
        <fullName evidence="6">YopT-type cysteine protease domain-containing protein</fullName>
    </submittedName>
</protein>
<evidence type="ECO:0000256" key="2">
    <source>
        <dbReference type="ARBA" id="ARBA00022801"/>
    </source>
</evidence>
<keyword evidence="7" id="KW-1185">Reference proteome</keyword>
<reference evidence="6 7" key="1">
    <citation type="submission" date="2022-09" db="EMBL/GenBank/DDBJ databases">
        <title>Chelativorans salina sp. nov., a novel slightly halophilic bacterium isolated from a saline lake sediment enrichment.</title>
        <authorList>
            <person name="Gao L."/>
            <person name="Fang B.-Z."/>
            <person name="Li W.-J."/>
        </authorList>
    </citation>
    <scope>NUCLEOTIDE SEQUENCE [LARGE SCALE GENOMIC DNA]</scope>
    <source>
        <strain evidence="6 7">EGI FJ00035</strain>
    </source>
</reference>
<sequence>MTTFADNSVPPVKDMSTPGAAVDAALGGSRTTSLNPDLGTGSPSLNPATQASLSEYNNVYTSIAKSQEKAAAAEAQGGGDTEAADSFAPMADEAELRETLRGAFMSYMRDEFHGWEASDQDVLSSITEFPDLEDGDRAYLLARKADYYGGMEGETDVAPAQKKYLAAQLLLALTDEIDWAAELDPQDTPAQGVTFDGTVLHGAGAMTITQAAAAAEEKISTTLKARLGDWAMPMADKLAPVLIGDPTLFLPEVPDNILYGSPEWAQLRIGMEYADGLALYPEQLSVDDFLALGHATMAEVAEADAEAADGQAAQDEDAGEAAHFWATRFLTLIALASDKLILDQLTTEHQDEIEKTLEDVAEEVFKEEFAIAQALEALDQVMPTRRQLAEIILKKREINTDQVLTRYIPAGDGPCYEEESLPISEMYFQQGNLDDYLDCDLPILTEEFDNRFTTYKSEVSAGMETILGHLLDNYAKHNNLNLSSATITFSQPRLSASIRKFFWFDSVDETSDRVLIVEIAIPGSSSRYGFFSLSDLDKGLQDIPAGTSVSEWISNNISTSFTKESAEKYNELMRKVEEEGCKFDTSEGSIVLNSDIFFASKILSGSGTEIRGKINEYYAAQIQQYYDQARGETTGEAIGNFFLDLIPFRAMIVAIQKGDVGGATFNGLFDILSFIPFVGQGIKALQLGGKAVVGGLSAAIKTALKQGLKQGIAAGLRTTGSLGREFGWRILKTTVTGLEDALPIPTPSLASHISVAGAKDIARVAERLKATLPELANTLKEAASRSRLVEIGLDGKQTLASGVRVTEDAKGLETIGIPPHGADLDKIELILGRNDGGEIVFLKEHYDEEGDRFYTLADPRTGQSYGTRLAAESLSPVTAENLSPEFCPIKNLVNRILFKPLKLEFPEDLFNSGVETFNNVTPEITSITELLQSQIYTIIINNKEVKRSGVCAAYVSHFLHARNEPSPSIPDGFSEFLVNLQKEYAETFRGRVSSKSLLYRRGLMTTREITKHEEHAVSDIVDFFAKGRSSAYMAIHGKSGSGHALGLAWKNDKPVFFDPNWGVFEFKNIAELAKWVPEYITKHYKNISVAFAYEVHKKAW</sequence>
<feature type="domain" description="Peptidase C58 YopT-type" evidence="5">
    <location>
        <begin position="1014"/>
        <end position="1082"/>
    </location>
</feature>
<evidence type="ECO:0000256" key="4">
    <source>
        <dbReference type="SAM" id="MobiDB-lite"/>
    </source>
</evidence>
<evidence type="ECO:0000313" key="7">
    <source>
        <dbReference type="Proteomes" id="UP001320831"/>
    </source>
</evidence>
<dbReference type="RefSeq" id="WP_260900200.1">
    <property type="nucleotide sequence ID" value="NZ_JAOCZP010000001.1"/>
</dbReference>
<dbReference type="Gene3D" id="3.90.70.20">
    <property type="match status" value="1"/>
</dbReference>
<comment type="caution">
    <text evidence="6">The sequence shown here is derived from an EMBL/GenBank/DDBJ whole genome shotgun (WGS) entry which is preliminary data.</text>
</comment>
<evidence type="ECO:0000259" key="5">
    <source>
        <dbReference type="Pfam" id="PF03543"/>
    </source>
</evidence>
<dbReference type="EMBL" id="JAOCZP010000001">
    <property type="protein sequence ID" value="MCT7373867.1"/>
    <property type="molecule type" value="Genomic_DNA"/>
</dbReference>
<evidence type="ECO:0000313" key="6">
    <source>
        <dbReference type="EMBL" id="MCT7373867.1"/>
    </source>
</evidence>
<organism evidence="6 7">
    <name type="scientific">Chelativorans salis</name>
    <dbReference type="NCBI Taxonomy" id="2978478"/>
    <lineage>
        <taxon>Bacteria</taxon>
        <taxon>Pseudomonadati</taxon>
        <taxon>Pseudomonadota</taxon>
        <taxon>Alphaproteobacteria</taxon>
        <taxon>Hyphomicrobiales</taxon>
        <taxon>Phyllobacteriaceae</taxon>
        <taxon>Chelativorans</taxon>
    </lineage>
</organism>
<accession>A0ABT2LH48</accession>
<feature type="compositionally biased region" description="Polar residues" evidence="4">
    <location>
        <begin position="29"/>
        <end position="47"/>
    </location>
</feature>
<dbReference type="SUPFAM" id="SSF54001">
    <property type="entry name" value="Cysteine proteinases"/>
    <property type="match status" value="1"/>
</dbReference>
<dbReference type="GO" id="GO:0008233">
    <property type="term" value="F:peptidase activity"/>
    <property type="evidence" value="ECO:0007669"/>
    <property type="project" value="UniProtKB-KW"/>
</dbReference>
<gene>
    <name evidence="6" type="ORF">N5A92_02280</name>
</gene>
<proteinExistence type="predicted"/>